<keyword evidence="4" id="KW-1185">Reference proteome</keyword>
<evidence type="ECO:0000256" key="2">
    <source>
        <dbReference type="SAM" id="SignalP"/>
    </source>
</evidence>
<reference evidence="3 4" key="1">
    <citation type="submission" date="2010-04" db="EMBL/GenBank/DDBJ databases">
        <authorList>
            <person name="Qin X."/>
            <person name="Bachman B."/>
            <person name="Battles P."/>
            <person name="Bell A."/>
            <person name="Bess C."/>
            <person name="Bickham C."/>
            <person name="Chaboub L."/>
            <person name="Chen D."/>
            <person name="Coyle M."/>
            <person name="Deiros D.R."/>
            <person name="Dinh H."/>
            <person name="Forbes L."/>
            <person name="Fowler G."/>
            <person name="Francisco L."/>
            <person name="Fu Q."/>
            <person name="Gubbala S."/>
            <person name="Hale W."/>
            <person name="Han Y."/>
            <person name="Hemphill L."/>
            <person name="Highlander S.K."/>
            <person name="Hirani K."/>
            <person name="Hogues M."/>
            <person name="Jackson L."/>
            <person name="Jakkamsetti A."/>
            <person name="Javaid M."/>
            <person name="Jiang H."/>
            <person name="Korchina V."/>
            <person name="Kovar C."/>
            <person name="Lara F."/>
            <person name="Lee S."/>
            <person name="Mata R."/>
            <person name="Mathew T."/>
            <person name="Moen C."/>
            <person name="Morales K."/>
            <person name="Munidasa M."/>
            <person name="Nazareth L."/>
            <person name="Ngo R."/>
            <person name="Nguyen L."/>
            <person name="Okwuonu G."/>
            <person name="Ongeri F."/>
            <person name="Patil S."/>
            <person name="Petrosino J."/>
            <person name="Pham C."/>
            <person name="Pham P."/>
            <person name="Pu L.-L."/>
            <person name="Puazo M."/>
            <person name="Raj R."/>
            <person name="Reid J."/>
            <person name="Rouhana J."/>
            <person name="Saada N."/>
            <person name="Shang Y."/>
            <person name="Simmons D."/>
            <person name="Thornton R."/>
            <person name="Warren J."/>
            <person name="Weissenberger G."/>
            <person name="Zhang J."/>
            <person name="Zhang L."/>
            <person name="Zhou C."/>
            <person name="Zhu D."/>
            <person name="Muzny D."/>
            <person name="Worley K."/>
            <person name="Gibbs R."/>
        </authorList>
    </citation>
    <scope>NUCLEOTIDE SEQUENCE [LARGE SCALE GENOMIC DNA]</scope>
    <source>
        <strain evidence="3 4">ATCC 49030</strain>
    </source>
</reference>
<proteinExistence type="predicted"/>
<evidence type="ECO:0008006" key="5">
    <source>
        <dbReference type="Google" id="ProtNLM"/>
    </source>
</evidence>
<keyword evidence="2" id="KW-0732">Signal</keyword>
<gene>
    <name evidence="3" type="ORF">HMPREF0183_0680</name>
</gene>
<dbReference type="AlphaFoldDB" id="D4YL70"/>
<dbReference type="eggNOG" id="ENOG5031X4E">
    <property type="taxonomic scope" value="Bacteria"/>
</dbReference>
<feature type="region of interest" description="Disordered" evidence="1">
    <location>
        <begin position="37"/>
        <end position="60"/>
    </location>
</feature>
<feature type="signal peptide" evidence="2">
    <location>
        <begin position="1"/>
        <end position="19"/>
    </location>
</feature>
<dbReference type="RefSeq" id="WP_005882775.1">
    <property type="nucleotide sequence ID" value="NZ_ADNU01000018.1"/>
</dbReference>
<dbReference type="OrthoDB" id="9826052at2"/>
<dbReference type="EMBL" id="ADNU01000018">
    <property type="protein sequence ID" value="EFG48164.1"/>
    <property type="molecule type" value="Genomic_DNA"/>
</dbReference>
<sequence length="225" mass="24297">MRKRIVTSALALTCATLLVGCGSVGVRVAEESGGPLKVGVSEQKGAAPGPEPTEDPVPEGFKKVTLPGECPFETTMVIPNEYKMNGPIGGMTIFSDGSASRDKSVVVTCRNTFYKSLTEARDKYLDYALSEPDSDMLLQNRYEIGEAAAGVFQAKLAQGEAYAPNKDMQMVATVYAGYADGAAWELRIHATSPWGDEPVAKKQQTILDHITVDGQKLKTLKWEDM</sequence>
<evidence type="ECO:0000313" key="3">
    <source>
        <dbReference type="EMBL" id="EFG48164.1"/>
    </source>
</evidence>
<organism evidence="3 4">
    <name type="scientific">Brevibacterium mcbrellneri ATCC 49030</name>
    <dbReference type="NCBI Taxonomy" id="585530"/>
    <lineage>
        <taxon>Bacteria</taxon>
        <taxon>Bacillati</taxon>
        <taxon>Actinomycetota</taxon>
        <taxon>Actinomycetes</taxon>
        <taxon>Micrococcales</taxon>
        <taxon>Brevibacteriaceae</taxon>
        <taxon>Brevibacterium</taxon>
    </lineage>
</organism>
<accession>D4YL70</accession>
<dbReference type="PROSITE" id="PS51257">
    <property type="entry name" value="PROKAR_LIPOPROTEIN"/>
    <property type="match status" value="1"/>
</dbReference>
<feature type="chain" id="PRO_5039306204" description="Lipoprotein" evidence="2">
    <location>
        <begin position="20"/>
        <end position="225"/>
    </location>
</feature>
<dbReference type="STRING" id="585530.HMPREF0183_0680"/>
<protein>
    <recommendedName>
        <fullName evidence="5">Lipoprotein</fullName>
    </recommendedName>
</protein>
<evidence type="ECO:0000313" key="4">
    <source>
        <dbReference type="Proteomes" id="UP000005714"/>
    </source>
</evidence>
<comment type="caution">
    <text evidence="3">The sequence shown here is derived from an EMBL/GenBank/DDBJ whole genome shotgun (WGS) entry which is preliminary data.</text>
</comment>
<name>D4YL70_9MICO</name>
<dbReference type="Proteomes" id="UP000005714">
    <property type="component" value="Unassembled WGS sequence"/>
</dbReference>
<evidence type="ECO:0000256" key="1">
    <source>
        <dbReference type="SAM" id="MobiDB-lite"/>
    </source>
</evidence>